<dbReference type="EMBL" id="VSWC01000066">
    <property type="protein sequence ID" value="KAA1098174.1"/>
    <property type="molecule type" value="Genomic_DNA"/>
</dbReference>
<evidence type="ECO:0000313" key="4">
    <source>
        <dbReference type="Proteomes" id="UP000324748"/>
    </source>
</evidence>
<evidence type="ECO:0000256" key="1">
    <source>
        <dbReference type="SAM" id="MobiDB-lite"/>
    </source>
</evidence>
<dbReference type="Proteomes" id="UP000324748">
    <property type="component" value="Unassembled WGS sequence"/>
</dbReference>
<evidence type="ECO:0000313" key="2">
    <source>
        <dbReference type="EMBL" id="KAA1098174.1"/>
    </source>
</evidence>
<keyword evidence="4" id="KW-1185">Reference proteome</keyword>
<evidence type="ECO:0000313" key="3">
    <source>
        <dbReference type="EMBL" id="KAA1116862.1"/>
    </source>
</evidence>
<dbReference type="EMBL" id="VDEP01000270">
    <property type="protein sequence ID" value="KAA1116862.1"/>
    <property type="molecule type" value="Genomic_DNA"/>
</dbReference>
<feature type="region of interest" description="Disordered" evidence="1">
    <location>
        <begin position="165"/>
        <end position="188"/>
    </location>
</feature>
<dbReference type="AlphaFoldDB" id="A0A5B0QUB2"/>
<dbReference type="Proteomes" id="UP000325313">
    <property type="component" value="Unassembled WGS sequence"/>
</dbReference>
<reference evidence="4 5" key="1">
    <citation type="submission" date="2019-05" db="EMBL/GenBank/DDBJ databases">
        <title>Emergence of the Ug99 lineage of the wheat stem rust pathogen through somatic hybridization.</title>
        <authorList>
            <person name="Li F."/>
            <person name="Upadhyaya N.M."/>
            <person name="Sperschneider J."/>
            <person name="Matny O."/>
            <person name="Nguyen-Phuc H."/>
            <person name="Mago R."/>
            <person name="Raley C."/>
            <person name="Miller M.E."/>
            <person name="Silverstein K.A.T."/>
            <person name="Henningsen E."/>
            <person name="Hirsch C.D."/>
            <person name="Visser B."/>
            <person name="Pretorius Z.A."/>
            <person name="Steffenson B.J."/>
            <person name="Schwessinger B."/>
            <person name="Dodds P.N."/>
            <person name="Figueroa M."/>
        </authorList>
    </citation>
    <scope>NUCLEOTIDE SEQUENCE [LARGE SCALE GENOMIC DNA]</scope>
    <source>
        <strain evidence="2">21-0</strain>
        <strain evidence="3 5">Ug99</strain>
    </source>
</reference>
<gene>
    <name evidence="2" type="ORF">PGT21_029850</name>
    <name evidence="3" type="ORF">PGTUg99_027304</name>
</gene>
<feature type="region of interest" description="Disordered" evidence="1">
    <location>
        <begin position="1"/>
        <end position="54"/>
    </location>
</feature>
<organism evidence="3 5">
    <name type="scientific">Puccinia graminis f. sp. tritici</name>
    <dbReference type="NCBI Taxonomy" id="56615"/>
    <lineage>
        <taxon>Eukaryota</taxon>
        <taxon>Fungi</taxon>
        <taxon>Dikarya</taxon>
        <taxon>Basidiomycota</taxon>
        <taxon>Pucciniomycotina</taxon>
        <taxon>Pucciniomycetes</taxon>
        <taxon>Pucciniales</taxon>
        <taxon>Pucciniaceae</taxon>
        <taxon>Puccinia</taxon>
    </lineage>
</organism>
<protein>
    <submittedName>
        <fullName evidence="3">Uncharacterized protein</fullName>
    </submittedName>
</protein>
<feature type="compositionally biased region" description="Polar residues" evidence="1">
    <location>
        <begin position="44"/>
        <end position="54"/>
    </location>
</feature>
<feature type="compositionally biased region" description="Polar residues" evidence="1">
    <location>
        <begin position="165"/>
        <end position="176"/>
    </location>
</feature>
<evidence type="ECO:0000313" key="5">
    <source>
        <dbReference type="Proteomes" id="UP000325313"/>
    </source>
</evidence>
<sequence>MEVSQSLAPKTTAPEAKASAPSEENKSQAKAATDPALTEVANKPSASNDESKALQQPDWTSAIAVIDQLYDGHQSWVSQVPSSLLAELASKALRNQTEVHELLTVLGYRIAEDRDVPVSCQLLNGAVQASLSFGNIIVCGKLVNYAICFSTEIARVEIKKQSCTSSHSANLPTSSKRPPDSWRYGCSGRSSTSTGLRYLKLSGPPHFPDRCGVAHRQRCMFDC</sequence>
<name>A0A5B0QUB2_PUCGR</name>
<comment type="caution">
    <text evidence="3">The sequence shown here is derived from an EMBL/GenBank/DDBJ whole genome shotgun (WGS) entry which is preliminary data.</text>
</comment>
<feature type="compositionally biased region" description="Low complexity" evidence="1">
    <location>
        <begin position="8"/>
        <end position="22"/>
    </location>
</feature>
<accession>A0A5B0QUB2</accession>
<proteinExistence type="predicted"/>